<feature type="compositionally biased region" description="Basic and acidic residues" evidence="1">
    <location>
        <begin position="8"/>
        <end position="21"/>
    </location>
</feature>
<proteinExistence type="predicted"/>
<feature type="compositionally biased region" description="Polar residues" evidence="1">
    <location>
        <begin position="130"/>
        <end position="139"/>
    </location>
</feature>
<dbReference type="GeneID" id="92004546"/>
<feature type="region of interest" description="Disordered" evidence="1">
    <location>
        <begin position="388"/>
        <end position="503"/>
    </location>
</feature>
<dbReference type="RefSeq" id="XP_066637251.1">
    <property type="nucleotide sequence ID" value="XM_066771972.1"/>
</dbReference>
<organism evidence="2 3">
    <name type="scientific">Diplodia seriata</name>
    <dbReference type="NCBI Taxonomy" id="420778"/>
    <lineage>
        <taxon>Eukaryota</taxon>
        <taxon>Fungi</taxon>
        <taxon>Dikarya</taxon>
        <taxon>Ascomycota</taxon>
        <taxon>Pezizomycotina</taxon>
        <taxon>Dothideomycetes</taxon>
        <taxon>Dothideomycetes incertae sedis</taxon>
        <taxon>Botryosphaeriales</taxon>
        <taxon>Botryosphaeriaceae</taxon>
        <taxon>Diplodia</taxon>
    </lineage>
</organism>
<dbReference type="Proteomes" id="UP001430584">
    <property type="component" value="Unassembled WGS sequence"/>
</dbReference>
<feature type="compositionally biased region" description="Polar residues" evidence="1">
    <location>
        <begin position="79"/>
        <end position="91"/>
    </location>
</feature>
<feature type="region of interest" description="Disordered" evidence="1">
    <location>
        <begin position="590"/>
        <end position="696"/>
    </location>
</feature>
<protein>
    <submittedName>
        <fullName evidence="2">Uncharacterized protein</fullName>
    </submittedName>
</protein>
<feature type="compositionally biased region" description="Polar residues" evidence="1">
    <location>
        <begin position="180"/>
        <end position="191"/>
    </location>
</feature>
<dbReference type="EMBL" id="JAJVCZ030000001">
    <property type="protein sequence ID" value="KAL0264511.1"/>
    <property type="molecule type" value="Genomic_DNA"/>
</dbReference>
<feature type="compositionally biased region" description="Polar residues" evidence="1">
    <location>
        <begin position="678"/>
        <end position="688"/>
    </location>
</feature>
<reference evidence="2 3" key="1">
    <citation type="submission" date="2024-02" db="EMBL/GenBank/DDBJ databases">
        <title>De novo assembly and annotation of 12 fungi associated with fruit tree decline syndrome in Ontario, Canada.</title>
        <authorList>
            <person name="Sulman M."/>
            <person name="Ellouze W."/>
            <person name="Ilyukhin E."/>
        </authorList>
    </citation>
    <scope>NUCLEOTIDE SEQUENCE [LARGE SCALE GENOMIC DNA]</scope>
    <source>
        <strain evidence="2 3">FDS-637</strain>
    </source>
</reference>
<keyword evidence="3" id="KW-1185">Reference proteome</keyword>
<evidence type="ECO:0000256" key="1">
    <source>
        <dbReference type="SAM" id="MobiDB-lite"/>
    </source>
</evidence>
<comment type="caution">
    <text evidence="2">The sequence shown here is derived from an EMBL/GenBank/DDBJ whole genome shotgun (WGS) entry which is preliminary data.</text>
</comment>
<accession>A0ABR3CUC9</accession>
<feature type="region of interest" description="Disordered" evidence="1">
    <location>
        <begin position="715"/>
        <end position="768"/>
    </location>
</feature>
<feature type="region of interest" description="Disordered" evidence="1">
    <location>
        <begin position="1"/>
        <end position="343"/>
    </location>
</feature>
<gene>
    <name evidence="2" type="ORF">SLS55_000461</name>
</gene>
<name>A0ABR3CUC9_9PEZI</name>
<feature type="compositionally biased region" description="Polar residues" evidence="1">
    <location>
        <begin position="458"/>
        <end position="471"/>
    </location>
</feature>
<feature type="compositionally biased region" description="Polar residues" evidence="1">
    <location>
        <begin position="324"/>
        <end position="343"/>
    </location>
</feature>
<evidence type="ECO:0000313" key="2">
    <source>
        <dbReference type="EMBL" id="KAL0264511.1"/>
    </source>
</evidence>
<sequence>MMSTSPYKEGRTLIDASEKPLSRSLGTSSGDYWPTLSPTQPATPGTHSDPMPPESSRIPMNSRTPASPGKQRPTIKMVAQTSNENILPSSGRTEKISNPLPPRASNPGAKPPLNRSTSPPKSFNPKSNSADHTAGSSLPQPRPKLVDIPSPKSRPGRRPPVTNAGAIPRPRGNPRPSGPTQANNTRQTFHQPYSDHPGGYSRMDTPNSGSPELRPASGGMGLPRSPVNHQENVKRKKSAIPVPSRNASPHSMPSGPAVFTLKAKVSTPSSLGGKSLSTIESADTGRIEQDMDTSTVMRRGPQRRPTLSGTVREYKHLSADTDADPTTLSAQTETTVSRPSSRTESLIWVETENNEGIRTKRLSCGGSSGLMSNYGPTLTISPDADELIMGRKTTPSPPVPPVSSASARSSGQRSRDLHRRAVTNEHRKASGQSDASSGMRAKSRTAAPAKTLRHRSSADSIQAENFTVRSATEQKHYSSDSFPQLDNESVHLPTPGQADENIPDDNERLAAVSQTLAMLEGGHRKGAENPQFKQDAALAMAYVDKAHKSPTSAHYSDVFRSSQAHHSSGGLVRSDSGHSTVSSKCVTSLTRGAANMKRSSSVISIASSRPPIPAKDYRPTSRAPSKDPSIQRRESSGRGGTAGLRSPYGLVNGYSATPSNIPQPSNGRGSSARLGSGQAMTDTSQSVSGEKRSVSKAKLTMSGFRGFFHKRSDLRISGKTGDKKKRSNTKVSSTGSPMPELGKRSGNRVAKTPSCRRSPGRSGTLTKTCHKHPAECLAASPPPEIAQESELTQTTALAMRVTTMAREQEDDSKKHQLLSVATAMLGAIDSAKHAKIAAEQAAQAAREASMHQEMTRQSLIAINKILTNSHGLMNTLSCSRNSLRQRSSRPSTIVQ</sequence>
<evidence type="ECO:0000313" key="3">
    <source>
        <dbReference type="Proteomes" id="UP001430584"/>
    </source>
</evidence>
<feature type="compositionally biased region" description="Low complexity" evidence="1">
    <location>
        <begin position="598"/>
        <end position="609"/>
    </location>
</feature>
<feature type="compositionally biased region" description="Polar residues" evidence="1">
    <location>
        <begin position="654"/>
        <end position="669"/>
    </location>
</feature>
<feature type="compositionally biased region" description="Polar residues" evidence="1">
    <location>
        <begin position="24"/>
        <end position="46"/>
    </location>
</feature>
<feature type="compositionally biased region" description="Low complexity" evidence="1">
    <location>
        <begin position="116"/>
        <end position="128"/>
    </location>
</feature>
<feature type="compositionally biased region" description="Polar residues" evidence="1">
    <location>
        <begin position="266"/>
        <end position="281"/>
    </location>
</feature>